<keyword evidence="2" id="KW-1185">Reference proteome</keyword>
<name>A0A410N6T0_HFTV1</name>
<reference evidence="1" key="1">
    <citation type="journal article" date="2019" name="Environ. Microbiol.">
        <title>Novel haloarchaeal viruses from Lake Retba infecting Haloferax and Halorubrum species.</title>
        <authorList>
            <person name="Mizuno C.M."/>
            <person name="Prajapati B."/>
            <person name="Lucas-Staat S."/>
            <person name="Sime-Ngando T."/>
            <person name="Forterre P."/>
            <person name="Bamford D.H."/>
            <person name="Prangishvili D."/>
            <person name="Krupovic M."/>
            <person name="Oksanen H.M."/>
        </authorList>
    </citation>
    <scope>NUCLEOTIDE SEQUENCE</scope>
</reference>
<sequence>MTWTYELQDGGGQLVIYDHTDTAVSTVDNDGSGFDIHQHVMDVMEVEVNSEFQANGFSERVFHIFRDAIFADIEER</sequence>
<evidence type="ECO:0000313" key="2">
    <source>
        <dbReference type="Proteomes" id="UP000289930"/>
    </source>
</evidence>
<organism evidence="1">
    <name type="scientific">Haloferax tailed virus 1</name>
    <name type="common">HFTV1</name>
    <dbReference type="NCBI Taxonomy" id="2507575"/>
    <lineage>
        <taxon>Viruses</taxon>
        <taxon>Duplodnaviria</taxon>
        <taxon>Heunggongvirae</taxon>
        <taxon>Uroviricota</taxon>
        <taxon>Caudoviricetes</taxon>
        <taxon>Kirjokansivirales</taxon>
        <taxon>Haloferuviridae</taxon>
        <taxon>Retbasiphovirus</taxon>
        <taxon>Retbasiphovirus hantatum</taxon>
        <taxon>Retbasiphovirus HFTV1</taxon>
    </lineage>
</organism>
<proteinExistence type="predicted"/>
<evidence type="ECO:0000313" key="1">
    <source>
        <dbReference type="EMBL" id="QAS68876.1"/>
    </source>
</evidence>
<protein>
    <submittedName>
        <fullName evidence="1">Uncharacterized protein</fullName>
    </submittedName>
</protein>
<gene>
    <name evidence="1" type="ORF">HFTV1-gp43</name>
</gene>
<dbReference type="Proteomes" id="UP000289930">
    <property type="component" value="Segment"/>
</dbReference>
<dbReference type="EMBL" id="MG550112">
    <property type="protein sequence ID" value="QAS68876.1"/>
    <property type="molecule type" value="Genomic_DNA"/>
</dbReference>
<accession>A0A410N6T0</accession>